<dbReference type="Pfam" id="PF00069">
    <property type="entry name" value="Pkinase"/>
    <property type="match status" value="1"/>
</dbReference>
<proteinExistence type="inferred from homology"/>
<feature type="compositionally biased region" description="Polar residues" evidence="14">
    <location>
        <begin position="515"/>
        <end position="529"/>
    </location>
</feature>
<keyword evidence="8" id="KW-0418">Kinase</keyword>
<comment type="similarity">
    <text evidence="2">Belongs to the protein kinase superfamily. NEK Ser/Thr protein kinase family. NIMA subfamily.</text>
</comment>
<feature type="binding site" evidence="13">
    <location>
        <position position="46"/>
    </location>
    <ligand>
        <name>ATP</name>
        <dbReference type="ChEBI" id="CHEBI:30616"/>
    </ligand>
</feature>
<dbReference type="AlphaFoldDB" id="A0A7S0ENF1"/>
<feature type="compositionally biased region" description="Basic and acidic residues" evidence="14">
    <location>
        <begin position="530"/>
        <end position="561"/>
    </location>
</feature>
<name>A0A7S0ENF1_9CRYP</name>
<feature type="region of interest" description="Disordered" evidence="14">
    <location>
        <begin position="311"/>
        <end position="356"/>
    </location>
</feature>
<evidence type="ECO:0000256" key="1">
    <source>
        <dbReference type="ARBA" id="ARBA00001946"/>
    </source>
</evidence>
<evidence type="ECO:0000256" key="2">
    <source>
        <dbReference type="ARBA" id="ARBA00010886"/>
    </source>
</evidence>
<feature type="region of interest" description="Disordered" evidence="14">
    <location>
        <begin position="438"/>
        <end position="621"/>
    </location>
</feature>
<keyword evidence="4" id="KW-0723">Serine/threonine-protein kinase</keyword>
<dbReference type="Gene3D" id="3.30.200.20">
    <property type="entry name" value="Phosphorylase Kinase, domain 1"/>
    <property type="match status" value="1"/>
</dbReference>
<evidence type="ECO:0000256" key="13">
    <source>
        <dbReference type="PROSITE-ProRule" id="PRU10141"/>
    </source>
</evidence>
<protein>
    <recommendedName>
        <fullName evidence="3">non-specific serine/threonine protein kinase</fullName>
        <ecNumber evidence="3">2.7.11.1</ecNumber>
    </recommendedName>
</protein>
<dbReference type="EMBL" id="HBEO01020372">
    <property type="protein sequence ID" value="CAD8490214.1"/>
    <property type="molecule type" value="Transcribed_RNA"/>
</dbReference>
<evidence type="ECO:0000256" key="8">
    <source>
        <dbReference type="ARBA" id="ARBA00022777"/>
    </source>
</evidence>
<evidence type="ECO:0000256" key="12">
    <source>
        <dbReference type="ARBA" id="ARBA00048679"/>
    </source>
</evidence>
<dbReference type="CDD" id="cd08215">
    <property type="entry name" value="STKc_Nek"/>
    <property type="match status" value="1"/>
</dbReference>
<dbReference type="InterPro" id="IPR000719">
    <property type="entry name" value="Prot_kinase_dom"/>
</dbReference>
<keyword evidence="5" id="KW-0808">Transferase</keyword>
<feature type="region of interest" description="Disordered" evidence="14">
    <location>
        <begin position="637"/>
        <end position="683"/>
    </location>
</feature>
<dbReference type="PROSITE" id="PS50011">
    <property type="entry name" value="PROTEIN_KINASE_DOM"/>
    <property type="match status" value="1"/>
</dbReference>
<dbReference type="GO" id="GO:0005524">
    <property type="term" value="F:ATP binding"/>
    <property type="evidence" value="ECO:0007669"/>
    <property type="project" value="UniProtKB-UniRule"/>
</dbReference>
<dbReference type="PANTHER" id="PTHR44899:SF3">
    <property type="entry name" value="SERINE_THREONINE-PROTEIN KINASE NEK1"/>
    <property type="match status" value="1"/>
</dbReference>
<dbReference type="SMART" id="SM00220">
    <property type="entry name" value="S_TKc"/>
    <property type="match status" value="1"/>
</dbReference>
<evidence type="ECO:0000313" key="16">
    <source>
        <dbReference type="EMBL" id="CAD8490214.1"/>
    </source>
</evidence>
<evidence type="ECO:0000256" key="11">
    <source>
        <dbReference type="ARBA" id="ARBA00047899"/>
    </source>
</evidence>
<organism evidence="16">
    <name type="scientific">Hanusia phi</name>
    <dbReference type="NCBI Taxonomy" id="3032"/>
    <lineage>
        <taxon>Eukaryota</taxon>
        <taxon>Cryptophyceae</taxon>
        <taxon>Pyrenomonadales</taxon>
        <taxon>Geminigeraceae</taxon>
        <taxon>Hanusia</taxon>
    </lineage>
</organism>
<dbReference type="Gene3D" id="1.10.510.10">
    <property type="entry name" value="Transferase(Phosphotransferase) domain 1"/>
    <property type="match status" value="1"/>
</dbReference>
<evidence type="ECO:0000256" key="9">
    <source>
        <dbReference type="ARBA" id="ARBA00022840"/>
    </source>
</evidence>
<dbReference type="FunFam" id="1.10.510.10:FF:000172">
    <property type="entry name" value="serine/threonine-protein kinase Nek1 isoform X1"/>
    <property type="match status" value="1"/>
</dbReference>
<keyword evidence="10" id="KW-0460">Magnesium</keyword>
<dbReference type="InterPro" id="IPR008271">
    <property type="entry name" value="Ser/Thr_kinase_AS"/>
</dbReference>
<feature type="domain" description="Protein kinase" evidence="15">
    <location>
        <begin position="7"/>
        <end position="262"/>
    </location>
</feature>
<dbReference type="PROSITE" id="PS00108">
    <property type="entry name" value="PROTEIN_KINASE_ST"/>
    <property type="match status" value="1"/>
</dbReference>
<comment type="cofactor">
    <cofactor evidence="1">
        <name>Mg(2+)</name>
        <dbReference type="ChEBI" id="CHEBI:18420"/>
    </cofactor>
</comment>
<comment type="catalytic activity">
    <reaction evidence="11">
        <text>L-threonyl-[protein] + ATP = O-phospho-L-threonyl-[protein] + ADP + H(+)</text>
        <dbReference type="Rhea" id="RHEA:46608"/>
        <dbReference type="Rhea" id="RHEA-COMP:11060"/>
        <dbReference type="Rhea" id="RHEA-COMP:11605"/>
        <dbReference type="ChEBI" id="CHEBI:15378"/>
        <dbReference type="ChEBI" id="CHEBI:30013"/>
        <dbReference type="ChEBI" id="CHEBI:30616"/>
        <dbReference type="ChEBI" id="CHEBI:61977"/>
        <dbReference type="ChEBI" id="CHEBI:456216"/>
        <dbReference type="EC" id="2.7.11.1"/>
    </reaction>
</comment>
<dbReference type="GO" id="GO:0046872">
    <property type="term" value="F:metal ion binding"/>
    <property type="evidence" value="ECO:0007669"/>
    <property type="project" value="UniProtKB-KW"/>
</dbReference>
<feature type="compositionally biased region" description="Basic and acidic residues" evidence="14">
    <location>
        <begin position="438"/>
        <end position="512"/>
    </location>
</feature>
<keyword evidence="7 13" id="KW-0547">Nucleotide-binding</keyword>
<evidence type="ECO:0000256" key="7">
    <source>
        <dbReference type="ARBA" id="ARBA00022741"/>
    </source>
</evidence>
<evidence type="ECO:0000256" key="6">
    <source>
        <dbReference type="ARBA" id="ARBA00022723"/>
    </source>
</evidence>
<accession>A0A7S0ENF1</accession>
<feature type="compositionally biased region" description="Basic and acidic residues" evidence="14">
    <location>
        <begin position="671"/>
        <end position="683"/>
    </location>
</feature>
<reference evidence="16" key="1">
    <citation type="submission" date="2021-01" db="EMBL/GenBank/DDBJ databases">
        <authorList>
            <person name="Corre E."/>
            <person name="Pelletier E."/>
            <person name="Niang G."/>
            <person name="Scheremetjew M."/>
            <person name="Finn R."/>
            <person name="Kale V."/>
            <person name="Holt S."/>
            <person name="Cochrane G."/>
            <person name="Meng A."/>
            <person name="Brown T."/>
            <person name="Cohen L."/>
        </authorList>
    </citation>
    <scope>NUCLEOTIDE SEQUENCE</scope>
    <source>
        <strain evidence="16">CCMP325</strain>
    </source>
</reference>
<dbReference type="FunFam" id="3.30.200.20:FF:000097">
    <property type="entry name" value="Probable serine/threonine-protein kinase nek1"/>
    <property type="match status" value="1"/>
</dbReference>
<dbReference type="EC" id="2.7.11.1" evidence="3"/>
<dbReference type="InterPro" id="IPR017441">
    <property type="entry name" value="Protein_kinase_ATP_BS"/>
</dbReference>
<dbReference type="PROSITE" id="PS00107">
    <property type="entry name" value="PROTEIN_KINASE_ATP"/>
    <property type="match status" value="1"/>
</dbReference>
<comment type="catalytic activity">
    <reaction evidence="12">
        <text>L-seryl-[protein] + ATP = O-phospho-L-seryl-[protein] + ADP + H(+)</text>
        <dbReference type="Rhea" id="RHEA:17989"/>
        <dbReference type="Rhea" id="RHEA-COMP:9863"/>
        <dbReference type="Rhea" id="RHEA-COMP:11604"/>
        <dbReference type="ChEBI" id="CHEBI:15378"/>
        <dbReference type="ChEBI" id="CHEBI:29999"/>
        <dbReference type="ChEBI" id="CHEBI:30616"/>
        <dbReference type="ChEBI" id="CHEBI:83421"/>
        <dbReference type="ChEBI" id="CHEBI:456216"/>
        <dbReference type="EC" id="2.7.11.1"/>
    </reaction>
</comment>
<sequence length="944" mass="108450">MGKLEEYEVMKLLGKGSFGSVYCVRRLADRSLHVMKKISIHNMPAKERTATEQEVKVLQRLRHPGIVCYEDSFIHKNRQLCIVMTYCEGGDLATVIEKRRMRAFPENEVVSWFLQIALALQYMHEEHILHRDLKTQNIFLTRNNIIKLGDFGIAKVLEGTLEMAKTVIGTPYYMSPELFRNQPYSFKSDIWSLGCVLYEIVSLRHAFEARDMNSLVQKILRASYGPIPATVSKELRSLLKSMLSLSPQSRPSVNEILALPFIRKEMGAYVQYQLGDDSAANLLRDDPKLMGFIQQEQNRLEQQARKLGFDIKKKSHGSNSGEVELNDGNKPIPPQPDQKAEQMLAQKPTPNSLPSAADADRIRIEEKEKDRVKRAQAFLERELRAKERAEAALRQLQKEKQDRIKALQEQRELRAKRMQQVHPKGEAGLMNEWQHRLQEAQKKHEQRRKELGMVPGDHRPKPPSKSRLEEQHKRSVLEQRNMNAREREGAPIRRVEDKNQVFEDKENFKNVVEKPSSQHSEQVVNSNQQRMKEQAEMEQQRLDAMKQKRAENEKLRDEMNRDMQIMEMKLKQLKAKKDADERMKREKLAQARQKQESNPAQPVEQQAAPKEPQVPRVHNVREARVEYPLSSRSSAQVEEAIQTPAPSHAANLPAPKGIVPAPVPDVQQAEKGSDFRRDKHQDIRNRPQQPVRYVDSRAPQAGEHKGGYRFMVEKPPPVQVDAVRYSEPHFTPPLFAPPPHPPPNRLQVLPTPVNGVYGSNADFFGADGIGADLISRQKELDRLHARQLVAQQTQQEMQEFQMTVHRISKAIGSSAVSRPMMIQAEVGAKISERDRLLRQRQQSDARRIRKAVGQEPSVRLFGDVAYEGGLYSPQRGKAYAQNTDEGIEEEIEEYGHAAPSRYSPNEEIDEQLLYYDEEEANLEQEVAHRTLKIQMLKTALIKDE</sequence>
<gene>
    <name evidence="16" type="ORF">HPHI1048_LOCUS13785</name>
</gene>
<dbReference type="InterPro" id="IPR011009">
    <property type="entry name" value="Kinase-like_dom_sf"/>
</dbReference>
<evidence type="ECO:0000256" key="4">
    <source>
        <dbReference type="ARBA" id="ARBA00022527"/>
    </source>
</evidence>
<evidence type="ECO:0000256" key="10">
    <source>
        <dbReference type="ARBA" id="ARBA00022842"/>
    </source>
</evidence>
<feature type="compositionally biased region" description="Basic and acidic residues" evidence="14">
    <location>
        <begin position="575"/>
        <end position="595"/>
    </location>
</feature>
<dbReference type="SUPFAM" id="SSF56112">
    <property type="entry name" value="Protein kinase-like (PK-like)"/>
    <property type="match status" value="1"/>
</dbReference>
<dbReference type="PANTHER" id="PTHR44899">
    <property type="entry name" value="CAMK FAMILY PROTEIN KINASE"/>
    <property type="match status" value="1"/>
</dbReference>
<evidence type="ECO:0000259" key="15">
    <source>
        <dbReference type="PROSITE" id="PS50011"/>
    </source>
</evidence>
<keyword evidence="6" id="KW-0479">Metal-binding</keyword>
<evidence type="ECO:0000256" key="14">
    <source>
        <dbReference type="SAM" id="MobiDB-lite"/>
    </source>
</evidence>
<dbReference type="InterPro" id="IPR051131">
    <property type="entry name" value="NEK_Ser/Thr_kinase_NIMA"/>
</dbReference>
<evidence type="ECO:0000256" key="5">
    <source>
        <dbReference type="ARBA" id="ARBA00022679"/>
    </source>
</evidence>
<keyword evidence="9 13" id="KW-0067">ATP-binding</keyword>
<evidence type="ECO:0000256" key="3">
    <source>
        <dbReference type="ARBA" id="ARBA00012513"/>
    </source>
</evidence>
<dbReference type="GO" id="GO:0004674">
    <property type="term" value="F:protein serine/threonine kinase activity"/>
    <property type="evidence" value="ECO:0007669"/>
    <property type="project" value="UniProtKB-KW"/>
</dbReference>